<protein>
    <submittedName>
        <fullName evidence="4">Soluble lamin-associated protein of 75 kDa isoform X2</fullName>
    </submittedName>
</protein>
<dbReference type="InterPro" id="IPR000182">
    <property type="entry name" value="GNAT_dom"/>
</dbReference>
<organism evidence="3 4">
    <name type="scientific">Petromyzon marinus</name>
    <name type="common">Sea lamprey</name>
    <dbReference type="NCBI Taxonomy" id="7757"/>
    <lineage>
        <taxon>Eukaryota</taxon>
        <taxon>Metazoa</taxon>
        <taxon>Chordata</taxon>
        <taxon>Craniata</taxon>
        <taxon>Vertebrata</taxon>
        <taxon>Cyclostomata</taxon>
        <taxon>Hyperoartia</taxon>
        <taxon>Petromyzontiformes</taxon>
        <taxon>Petromyzontidae</taxon>
        <taxon>Petromyzon</taxon>
    </lineage>
</organism>
<name>A0AAJ7WT39_PETMA</name>
<dbReference type="CDD" id="cd04301">
    <property type="entry name" value="NAT_SF"/>
    <property type="match status" value="1"/>
</dbReference>
<sequence length="673" mass="74276">MQFPVDFLVDTSHEVLERTAISYLDNLLHCHPNNPEFFKLPNGCKVPITATSVSFVLLYGASSQHKLLALFSPEDAFTAVAFYLDDEWWAVEEILKTADPTRNGIIQVQSVGERLVLYTLNRLVYRTREMDAAEWTFLCHSPTEHAKLLWQDGEAVGFYSVKPTGSLCTSFVSLHYKLPVLDSMFVTRRCRGQGLGLLMLQDFTQSFPDDQLGLKYPLPPTMCRVVERYLQQYPNELDLLWEVQAPGDPYQRVNVWKKLQSTPVPQQKPRRENRTAIADAPVERQSVAIQTSTEEVMQAHAPPSNAGEQLLQSDADEELPGDDIGKQPPSSNEESSISNGADEVTAVYRGDLPTEDKEVVVKDDETPILVEDEEQLPTDDNKKLTPLADDTDNDPPMKNIAEEMPSEDEEKVNMEEAEEEPPMSDGDAKPLNTPEHNCQEGSPLGYSIPVMVIQDEDGNMLSEEEEDEESTSTTQKSATRSNPAQSVDSGIEETPIGIKERDVKHKRLHSEELFVCLSEVLAGQESPKNSSNAGRKLKRMKLEQKDENNQQVEIEIHTSHVVVVDDSEEEEEEDPSDIVAAEAAAVTENDEGSAAAPGVETDNVEGDGVQGDTSNAAVHVSGADEAAAEQDNGEKKVVSTPSSQTLANENIDTSVAANRCHNSLFIAGSSTHS</sequence>
<accession>A0AAJ7WT39</accession>
<dbReference type="PANTHER" id="PTHR22442:SF3">
    <property type="entry name" value="SOLUBLE LAMIN-ASSOCIATED PROTEIN OF 75 KDA"/>
    <property type="match status" value="1"/>
</dbReference>
<feature type="compositionally biased region" description="Polar residues" evidence="1">
    <location>
        <begin position="475"/>
        <end position="488"/>
    </location>
</feature>
<dbReference type="InterPro" id="IPR016181">
    <property type="entry name" value="Acyl_CoA_acyltransferase"/>
</dbReference>
<keyword evidence="3" id="KW-1185">Reference proteome</keyword>
<feature type="compositionally biased region" description="Low complexity" evidence="1">
    <location>
        <begin position="328"/>
        <end position="339"/>
    </location>
</feature>
<evidence type="ECO:0000259" key="2">
    <source>
        <dbReference type="Pfam" id="PF00583"/>
    </source>
</evidence>
<feature type="region of interest" description="Disordered" evidence="1">
    <location>
        <begin position="544"/>
        <end position="645"/>
    </location>
</feature>
<dbReference type="RefSeq" id="XP_032809194.1">
    <property type="nucleotide sequence ID" value="XM_032953303.1"/>
</dbReference>
<feature type="region of interest" description="Disordered" evidence="1">
    <location>
        <begin position="261"/>
        <end position="284"/>
    </location>
</feature>
<proteinExistence type="predicted"/>
<dbReference type="InterPro" id="IPR029625">
    <property type="entry name" value="FAM169"/>
</dbReference>
<gene>
    <name evidence="4" type="primary">FAM169A</name>
</gene>
<feature type="region of interest" description="Disordered" evidence="1">
    <location>
        <begin position="317"/>
        <end position="503"/>
    </location>
</feature>
<evidence type="ECO:0000313" key="3">
    <source>
        <dbReference type="Proteomes" id="UP001318040"/>
    </source>
</evidence>
<dbReference type="Proteomes" id="UP001318040">
    <property type="component" value="Chromosome 13"/>
</dbReference>
<evidence type="ECO:0000313" key="4">
    <source>
        <dbReference type="RefSeq" id="XP_032809194.1"/>
    </source>
</evidence>
<dbReference type="CTD" id="26049"/>
<dbReference type="GO" id="GO:0016747">
    <property type="term" value="F:acyltransferase activity, transferring groups other than amino-acyl groups"/>
    <property type="evidence" value="ECO:0007669"/>
    <property type="project" value="InterPro"/>
</dbReference>
<feature type="compositionally biased region" description="Basic and acidic residues" evidence="1">
    <location>
        <begin position="352"/>
        <end position="365"/>
    </location>
</feature>
<reference evidence="4" key="1">
    <citation type="submission" date="2025-08" db="UniProtKB">
        <authorList>
            <consortium name="RefSeq"/>
        </authorList>
    </citation>
    <scope>IDENTIFICATION</scope>
    <source>
        <tissue evidence="4">Sperm</tissue>
    </source>
</reference>
<feature type="compositionally biased region" description="Acidic residues" evidence="1">
    <location>
        <begin position="404"/>
        <end position="422"/>
    </location>
</feature>
<feature type="compositionally biased region" description="Acidic residues" evidence="1">
    <location>
        <begin position="454"/>
        <end position="470"/>
    </location>
</feature>
<feature type="compositionally biased region" description="Acidic residues" evidence="1">
    <location>
        <begin position="565"/>
        <end position="576"/>
    </location>
</feature>
<dbReference type="AlphaFoldDB" id="A0AAJ7WT39"/>
<feature type="compositionally biased region" description="Basic and acidic residues" evidence="1">
    <location>
        <begin position="544"/>
        <end position="558"/>
    </location>
</feature>
<dbReference type="PANTHER" id="PTHR22442">
    <property type="match status" value="1"/>
</dbReference>
<evidence type="ECO:0000256" key="1">
    <source>
        <dbReference type="SAM" id="MobiDB-lite"/>
    </source>
</evidence>
<feature type="domain" description="N-acetyltransferase" evidence="2">
    <location>
        <begin position="125"/>
        <end position="203"/>
    </location>
</feature>
<dbReference type="SUPFAM" id="SSF55729">
    <property type="entry name" value="Acyl-CoA N-acyltransferases (Nat)"/>
    <property type="match status" value="1"/>
</dbReference>
<dbReference type="Pfam" id="PF00583">
    <property type="entry name" value="Acetyltransf_1"/>
    <property type="match status" value="1"/>
</dbReference>